<dbReference type="CDD" id="cd07012">
    <property type="entry name" value="PBP2_Bug_TTT"/>
    <property type="match status" value="1"/>
</dbReference>
<proteinExistence type="inferred from homology"/>
<reference evidence="3" key="1">
    <citation type="journal article" date="2019" name="Int. J. Syst. Evol. Microbiol.">
        <title>The Global Catalogue of Microorganisms (GCM) 10K type strain sequencing project: providing services to taxonomists for standard genome sequencing and annotation.</title>
        <authorList>
            <consortium name="The Broad Institute Genomics Platform"/>
            <consortium name="The Broad Institute Genome Sequencing Center for Infectious Disease"/>
            <person name="Wu L."/>
            <person name="Ma J."/>
        </authorList>
    </citation>
    <scope>NUCLEOTIDE SEQUENCE [LARGE SCALE GENOMIC DNA]</scope>
    <source>
        <strain evidence="3">CGMCC 1.16855</strain>
    </source>
</reference>
<keyword evidence="3" id="KW-1185">Reference proteome</keyword>
<dbReference type="Pfam" id="PF03401">
    <property type="entry name" value="TctC"/>
    <property type="match status" value="1"/>
</dbReference>
<organism evidence="2 3">
    <name type="scientific">Falsiroseomonas tokyonensis</name>
    <dbReference type="NCBI Taxonomy" id="430521"/>
    <lineage>
        <taxon>Bacteria</taxon>
        <taxon>Pseudomonadati</taxon>
        <taxon>Pseudomonadota</taxon>
        <taxon>Alphaproteobacteria</taxon>
        <taxon>Acetobacterales</taxon>
        <taxon>Roseomonadaceae</taxon>
        <taxon>Falsiroseomonas</taxon>
    </lineage>
</organism>
<evidence type="ECO:0000313" key="2">
    <source>
        <dbReference type="EMBL" id="MFC3002733.1"/>
    </source>
</evidence>
<dbReference type="PANTHER" id="PTHR42928">
    <property type="entry name" value="TRICARBOXYLATE-BINDING PROTEIN"/>
    <property type="match status" value="1"/>
</dbReference>
<accession>A0ABV7C1X6</accession>
<evidence type="ECO:0000313" key="3">
    <source>
        <dbReference type="Proteomes" id="UP001595420"/>
    </source>
</evidence>
<protein>
    <submittedName>
        <fullName evidence="2">Bug family tripartite tricarboxylate transporter substrate binding protein</fullName>
    </submittedName>
</protein>
<gene>
    <name evidence="2" type="ORF">ACFOD3_22730</name>
</gene>
<name>A0ABV7C1X6_9PROT</name>
<sequence length="317" mass="32938">MNLPRRALPGLFAFGLPVIARAEAFPARPVRLVTPVPSGVGAEATIRLFADGLSRRWGQPVTVENRPGGDGVIAAMAFLGLQDNHKLLLSFAGLFTVNPATIPNLPYRTEQFASVSTVAIDHIAVVASPALQAANLADAVRLARAGAGTLTWASSPGGIAIAFAAFAAEQGISLTRVQYRAVPDMLNDLGEGRIQLAVMPLATALPQARGGRLKLLAVTNSTRSAAAPDLATAAEQGFPKYEFEGFVGVFADARQPATVRRALEEATRAIVSDDAFASRVRTAGQTPFAGGAADLHARIIAQGGLVEAGLRHLPPGG</sequence>
<comment type="similarity">
    <text evidence="1">Belongs to the UPF0065 (bug) family.</text>
</comment>
<dbReference type="RefSeq" id="WP_216838822.1">
    <property type="nucleotide sequence ID" value="NZ_JAFNJS010000007.1"/>
</dbReference>
<evidence type="ECO:0000256" key="1">
    <source>
        <dbReference type="ARBA" id="ARBA00006987"/>
    </source>
</evidence>
<dbReference type="PANTHER" id="PTHR42928:SF5">
    <property type="entry name" value="BLR1237 PROTEIN"/>
    <property type="match status" value="1"/>
</dbReference>
<dbReference type="EMBL" id="JBHRSB010000007">
    <property type="protein sequence ID" value="MFC3002733.1"/>
    <property type="molecule type" value="Genomic_DNA"/>
</dbReference>
<comment type="caution">
    <text evidence="2">The sequence shown here is derived from an EMBL/GenBank/DDBJ whole genome shotgun (WGS) entry which is preliminary data.</text>
</comment>
<dbReference type="Proteomes" id="UP001595420">
    <property type="component" value="Unassembled WGS sequence"/>
</dbReference>
<dbReference type="InterPro" id="IPR005064">
    <property type="entry name" value="BUG"/>
</dbReference>